<feature type="transmembrane region" description="Helical" evidence="10">
    <location>
        <begin position="6"/>
        <end position="29"/>
    </location>
</feature>
<evidence type="ECO:0000313" key="12">
    <source>
        <dbReference type="Proteomes" id="UP000433101"/>
    </source>
</evidence>
<name>A0A7X3S678_9HYPH</name>
<protein>
    <recommendedName>
        <fullName evidence="3 9">Flagellar biosynthetic protein FliR</fullName>
    </recommendedName>
</protein>
<feature type="transmembrane region" description="Helical" evidence="10">
    <location>
        <begin position="67"/>
        <end position="88"/>
    </location>
</feature>
<keyword evidence="11" id="KW-0969">Cilium</keyword>
<feature type="transmembrane region" description="Helical" evidence="10">
    <location>
        <begin position="95"/>
        <end position="114"/>
    </location>
</feature>
<keyword evidence="6 10" id="KW-1133">Transmembrane helix</keyword>
<keyword evidence="11" id="KW-0966">Cell projection</keyword>
<evidence type="ECO:0000256" key="6">
    <source>
        <dbReference type="ARBA" id="ARBA00022989"/>
    </source>
</evidence>
<comment type="subcellular location">
    <subcellularLocation>
        <location evidence="10">Cell membrane</location>
        <topology evidence="10">Multi-pass membrane protein</topology>
    </subcellularLocation>
    <subcellularLocation>
        <location evidence="10">Bacterial flagellum basal body</location>
    </subcellularLocation>
</comment>
<keyword evidence="4 10" id="KW-1003">Cell membrane</keyword>
<dbReference type="InterPro" id="IPR006303">
    <property type="entry name" value="FliR"/>
</dbReference>
<dbReference type="PANTHER" id="PTHR30065">
    <property type="entry name" value="FLAGELLAR BIOSYNTHETIC PROTEIN FLIR"/>
    <property type="match status" value="1"/>
</dbReference>
<evidence type="ECO:0000256" key="2">
    <source>
        <dbReference type="ARBA" id="ARBA00009772"/>
    </source>
</evidence>
<dbReference type="NCBIfam" id="TIGR01400">
    <property type="entry name" value="fliR"/>
    <property type="match status" value="1"/>
</dbReference>
<dbReference type="RefSeq" id="WP_160773968.1">
    <property type="nucleotide sequence ID" value="NZ_WUMV01000001.1"/>
</dbReference>
<evidence type="ECO:0000256" key="10">
    <source>
        <dbReference type="RuleBase" id="RU362071"/>
    </source>
</evidence>
<evidence type="ECO:0000256" key="8">
    <source>
        <dbReference type="ARBA" id="ARBA00023143"/>
    </source>
</evidence>
<sequence>MTLDLGFLPQVATVFVLVFARLGTMLMLMPALGEAAIPTRVRLTIAILLTFVFYPVAAPLYPISPAMPLAGLLVLLAGEMAIGFFIGLAAKLITYALQIAGVIFASQSGLAFALSNDPTNEGQQGAIVGTFLSLLGVTLVFTTDTHYLIIAALHDSFMLFPPANWIPVGDFADLSTQMVAGVFEIAVQMSAPFIVVGLVFYFGLGLLNKLMPQMQIFFIALPLNIVVGILILLALLMTIMGWYLEHFETALGRFVTG</sequence>
<evidence type="ECO:0000256" key="9">
    <source>
        <dbReference type="NCBIfam" id="TIGR01400"/>
    </source>
</evidence>
<dbReference type="GO" id="GO:0044780">
    <property type="term" value="P:bacterial-type flagellum assembly"/>
    <property type="evidence" value="ECO:0007669"/>
    <property type="project" value="UniProtKB-UniRule"/>
</dbReference>
<keyword evidence="7 10" id="KW-0472">Membrane</keyword>
<feature type="transmembrane region" description="Helical" evidence="10">
    <location>
        <begin position="185"/>
        <end position="204"/>
    </location>
</feature>
<dbReference type="InterPro" id="IPR002010">
    <property type="entry name" value="T3SS_IM_R"/>
</dbReference>
<dbReference type="GO" id="GO:0005886">
    <property type="term" value="C:plasma membrane"/>
    <property type="evidence" value="ECO:0007669"/>
    <property type="project" value="UniProtKB-SubCell"/>
</dbReference>
<feature type="transmembrane region" description="Helical" evidence="10">
    <location>
        <begin position="126"/>
        <end position="142"/>
    </location>
</feature>
<organism evidence="11 12">
    <name type="scientific">Stappia sediminis</name>
    <dbReference type="NCBI Taxonomy" id="2692190"/>
    <lineage>
        <taxon>Bacteria</taxon>
        <taxon>Pseudomonadati</taxon>
        <taxon>Pseudomonadota</taxon>
        <taxon>Alphaproteobacteria</taxon>
        <taxon>Hyphomicrobiales</taxon>
        <taxon>Stappiaceae</taxon>
        <taxon>Stappia</taxon>
    </lineage>
</organism>
<keyword evidence="8 10" id="KW-0975">Bacterial flagellum</keyword>
<feature type="transmembrane region" description="Helical" evidence="10">
    <location>
        <begin position="216"/>
        <end position="244"/>
    </location>
</feature>
<reference evidence="11 12" key="1">
    <citation type="submission" date="2019-12" db="EMBL/GenBank/DDBJ databases">
        <authorList>
            <person name="Li M."/>
        </authorList>
    </citation>
    <scope>NUCLEOTIDE SEQUENCE [LARGE SCALE GENOMIC DNA]</scope>
    <source>
        <strain evidence="11 12">GBMRC 2046</strain>
    </source>
</reference>
<evidence type="ECO:0000313" key="11">
    <source>
        <dbReference type="EMBL" id="MXN63733.1"/>
    </source>
</evidence>
<keyword evidence="5 10" id="KW-0812">Transmembrane</keyword>
<dbReference type="EMBL" id="WUMV01000001">
    <property type="protein sequence ID" value="MXN63733.1"/>
    <property type="molecule type" value="Genomic_DNA"/>
</dbReference>
<dbReference type="PRINTS" id="PR00953">
    <property type="entry name" value="TYPE3IMRPROT"/>
</dbReference>
<evidence type="ECO:0000256" key="7">
    <source>
        <dbReference type="ARBA" id="ARBA00023136"/>
    </source>
</evidence>
<dbReference type="Pfam" id="PF01311">
    <property type="entry name" value="Bac_export_1"/>
    <property type="match status" value="1"/>
</dbReference>
<evidence type="ECO:0000256" key="4">
    <source>
        <dbReference type="ARBA" id="ARBA00022475"/>
    </source>
</evidence>
<comment type="similarity">
    <text evidence="2 10">Belongs to the FliR/MopE/SpaR family.</text>
</comment>
<keyword evidence="11" id="KW-0282">Flagellum</keyword>
<dbReference type="PANTHER" id="PTHR30065:SF8">
    <property type="entry name" value="FLAGELLAR BIOSYNTHETIC PROTEIN FLIR"/>
    <property type="match status" value="1"/>
</dbReference>
<feature type="transmembrane region" description="Helical" evidence="10">
    <location>
        <begin position="41"/>
        <end position="61"/>
    </location>
</feature>
<evidence type="ECO:0000256" key="5">
    <source>
        <dbReference type="ARBA" id="ARBA00022692"/>
    </source>
</evidence>
<keyword evidence="12" id="KW-1185">Reference proteome</keyword>
<accession>A0A7X3S678</accession>
<dbReference type="Proteomes" id="UP000433101">
    <property type="component" value="Unassembled WGS sequence"/>
</dbReference>
<dbReference type="GO" id="GO:0009425">
    <property type="term" value="C:bacterial-type flagellum basal body"/>
    <property type="evidence" value="ECO:0007669"/>
    <property type="project" value="UniProtKB-SubCell"/>
</dbReference>
<evidence type="ECO:0000256" key="3">
    <source>
        <dbReference type="ARBA" id="ARBA00021717"/>
    </source>
</evidence>
<dbReference type="GO" id="GO:0006605">
    <property type="term" value="P:protein targeting"/>
    <property type="evidence" value="ECO:0007669"/>
    <property type="project" value="UniProtKB-UniRule"/>
</dbReference>
<evidence type="ECO:0000256" key="1">
    <source>
        <dbReference type="ARBA" id="ARBA00002578"/>
    </source>
</evidence>
<comment type="caution">
    <text evidence="11">The sequence shown here is derived from an EMBL/GenBank/DDBJ whole genome shotgun (WGS) entry which is preliminary data.</text>
</comment>
<dbReference type="AlphaFoldDB" id="A0A7X3S678"/>
<proteinExistence type="inferred from homology"/>
<gene>
    <name evidence="11" type="primary">fliR</name>
    <name evidence="11" type="ORF">GR183_02350</name>
</gene>
<comment type="function">
    <text evidence="1 10">Role in flagellar biosynthesis.</text>
</comment>